<reference evidence="2" key="1">
    <citation type="submission" date="2014-01" db="EMBL/GenBank/DDBJ databases">
        <authorList>
            <person name="Aslett M."/>
        </authorList>
    </citation>
    <scope>NUCLEOTIDE SEQUENCE</scope>
</reference>
<protein>
    <submittedName>
        <fullName evidence="2">Mga domain containing protein</fullName>
    </submittedName>
</protein>
<gene>
    <name evidence="2" type="ORF">TTRE_0000667401</name>
</gene>
<name>A0A077ZET5_TRITR</name>
<organism evidence="2 3">
    <name type="scientific">Trichuris trichiura</name>
    <name type="common">Whipworm</name>
    <name type="synonym">Trichocephalus trichiurus</name>
    <dbReference type="NCBI Taxonomy" id="36087"/>
    <lineage>
        <taxon>Eukaryota</taxon>
        <taxon>Metazoa</taxon>
        <taxon>Ecdysozoa</taxon>
        <taxon>Nematoda</taxon>
        <taxon>Enoplea</taxon>
        <taxon>Dorylaimia</taxon>
        <taxon>Trichinellida</taxon>
        <taxon>Trichuridae</taxon>
        <taxon>Trichuris</taxon>
    </lineage>
</organism>
<feature type="domain" description="Mga helix-turn-helix" evidence="1">
    <location>
        <begin position="84"/>
        <end position="168"/>
    </location>
</feature>
<dbReference type="InterPro" id="IPR007737">
    <property type="entry name" value="Mga_HTH"/>
</dbReference>
<dbReference type="InterPro" id="IPR036388">
    <property type="entry name" value="WH-like_DNA-bd_sf"/>
</dbReference>
<dbReference type="Proteomes" id="UP000030665">
    <property type="component" value="Unassembled WGS sequence"/>
</dbReference>
<reference evidence="2" key="2">
    <citation type="submission" date="2014-03" db="EMBL/GenBank/DDBJ databases">
        <title>The whipworm genome and dual-species transcriptomics of an intimate host-pathogen interaction.</title>
        <authorList>
            <person name="Foth B.J."/>
            <person name="Tsai I.J."/>
            <person name="Reid A.J."/>
            <person name="Bancroft A.J."/>
            <person name="Nichol S."/>
            <person name="Tracey A."/>
            <person name="Holroyd N."/>
            <person name="Cotton J.A."/>
            <person name="Stanley E.J."/>
            <person name="Zarowiecki M."/>
            <person name="Liu J.Z."/>
            <person name="Huckvale T."/>
            <person name="Cooper P.J."/>
            <person name="Grencis R.K."/>
            <person name="Berriman M."/>
        </authorList>
    </citation>
    <scope>NUCLEOTIDE SEQUENCE [LARGE SCALE GENOMIC DNA]</scope>
</reference>
<evidence type="ECO:0000259" key="1">
    <source>
        <dbReference type="Pfam" id="PF05043"/>
    </source>
</evidence>
<dbReference type="EMBL" id="HG806322">
    <property type="protein sequence ID" value="CDW58364.1"/>
    <property type="molecule type" value="Genomic_DNA"/>
</dbReference>
<evidence type="ECO:0000313" key="2">
    <source>
        <dbReference type="EMBL" id="CDW58364.1"/>
    </source>
</evidence>
<evidence type="ECO:0000313" key="3">
    <source>
        <dbReference type="Proteomes" id="UP000030665"/>
    </source>
</evidence>
<keyword evidence="3" id="KW-1185">Reference proteome</keyword>
<dbReference type="AlphaFoldDB" id="A0A077ZET5"/>
<sequence length="502" mass="59606">MSIDLLLDFESQALFAIFTYLKENPGFHDINEISEQIGFEKRTTLKYLERLAMLSNEVKESIGTDPLTISERNYQIIQQNYVENKELSLAIYHISIKIDLLEGLLLNKENTMDSLTDKYNLSYSTLKKDVYEVRDFLKEANIDLHIRNGEIVLSGLEPTIRLFFLSFFWQLYGGYGHPFNIENSTEKNFIFEKLSFLLSDQIDPITKIQYDYLVDITLIRYLSNHPIENNELPVESILIGNKFVQHFHFITEENVSAYANFKDELYFMLLFLQSKMVFYRNTSFFREIKKYHQEIDSNIYQANQFFFQNIGLLFNQFEFDYDELEKELYVIHTRLLFKSFYNYVPIGEHHNLYPEDMAIVQENLRVRFENICPRNSLIYSQLDYAIFLYAALSIANEFMTEYELSIFIDDSKGEFNSIWLKKFFMKSTNGLVKLNFVDPNRFLLADESVDLIISTNKFFPIKNVHNKPILFLECKDKYEDLKNVQSMVRKIMMEKNKLLQVK</sequence>
<dbReference type="Gene3D" id="1.10.10.10">
    <property type="entry name" value="Winged helix-like DNA-binding domain superfamily/Winged helix DNA-binding domain"/>
    <property type="match status" value="1"/>
</dbReference>
<proteinExistence type="predicted"/>
<dbReference type="Pfam" id="PF05043">
    <property type="entry name" value="Mga"/>
    <property type="match status" value="1"/>
</dbReference>
<accession>A0A077ZET5</accession>